<dbReference type="STRING" id="1291734.FD02_GL002058"/>
<reference evidence="2 3" key="1">
    <citation type="journal article" date="2015" name="Genome Announc.">
        <title>Expanding the biotechnology potential of lactobacilli through comparative genomics of 213 strains and associated genera.</title>
        <authorList>
            <person name="Sun Z."/>
            <person name="Harris H.M."/>
            <person name="McCann A."/>
            <person name="Guo C."/>
            <person name="Argimon S."/>
            <person name="Zhang W."/>
            <person name="Yang X."/>
            <person name="Jeffery I.B."/>
            <person name="Cooney J.C."/>
            <person name="Kagawa T.F."/>
            <person name="Liu W."/>
            <person name="Song Y."/>
            <person name="Salvetti E."/>
            <person name="Wrobel A."/>
            <person name="Rasinkangas P."/>
            <person name="Parkhill J."/>
            <person name="Rea M.C."/>
            <person name="O'Sullivan O."/>
            <person name="Ritari J."/>
            <person name="Douillard F.P."/>
            <person name="Paul Ross R."/>
            <person name="Yang R."/>
            <person name="Briner A.E."/>
            <person name="Felis G.E."/>
            <person name="de Vos W.M."/>
            <person name="Barrangou R."/>
            <person name="Klaenhammer T.R."/>
            <person name="Caufield P.W."/>
            <person name="Cui Y."/>
            <person name="Zhang H."/>
            <person name="O'Toole P.W."/>
        </authorList>
    </citation>
    <scope>NUCLEOTIDE SEQUENCE [LARGE SCALE GENOMIC DNA]</scope>
    <source>
        <strain evidence="2 3">JCM 17158</strain>
    </source>
</reference>
<proteinExistence type="predicted"/>
<evidence type="ECO:0000256" key="1">
    <source>
        <dbReference type="SAM" id="Phobius"/>
    </source>
</evidence>
<gene>
    <name evidence="2" type="ORF">FD02_GL002058</name>
</gene>
<keyword evidence="1" id="KW-0812">Transmembrane</keyword>
<keyword evidence="1" id="KW-0472">Membrane</keyword>
<comment type="caution">
    <text evidence="2">The sequence shown here is derived from an EMBL/GenBank/DDBJ whole genome shotgun (WGS) entry which is preliminary data.</text>
</comment>
<dbReference type="AlphaFoldDB" id="A0A0R1JKB4"/>
<feature type="transmembrane region" description="Helical" evidence="1">
    <location>
        <begin position="47"/>
        <end position="69"/>
    </location>
</feature>
<accession>A0A0R1JKB4</accession>
<organism evidence="2 3">
    <name type="scientific">Lacticaseibacillus nasuensis JCM 17158</name>
    <dbReference type="NCBI Taxonomy" id="1291734"/>
    <lineage>
        <taxon>Bacteria</taxon>
        <taxon>Bacillati</taxon>
        <taxon>Bacillota</taxon>
        <taxon>Bacilli</taxon>
        <taxon>Lactobacillales</taxon>
        <taxon>Lactobacillaceae</taxon>
        <taxon>Lacticaseibacillus</taxon>
    </lineage>
</organism>
<sequence length="233" mass="26615">MTYPLWARMETMSARWMSIVFVLGAFLLIVLAMVATAVQNPRIRRWGLIGLTGSLLLVAGAGGAMYWYIQPYLRLNKLVTPRVRVKRAEFSGLVAESGSEISNMAAYNDYPDLDKLPMYDRSTVTWPVTYKGKGSGTQYFVIPRYNRLYAYTGRVEYTNTAHAYLKGYRYTLNDRRYAALGFINPSAYSTVALVIPKAQKKQTYDLQIQTKVYQLQTGGINWTSETVHRVEKW</sequence>
<keyword evidence="3" id="KW-1185">Reference proteome</keyword>
<evidence type="ECO:0000313" key="2">
    <source>
        <dbReference type="EMBL" id="KRK71813.1"/>
    </source>
</evidence>
<keyword evidence="1" id="KW-1133">Transmembrane helix</keyword>
<dbReference type="Proteomes" id="UP000051804">
    <property type="component" value="Unassembled WGS sequence"/>
</dbReference>
<dbReference type="EMBL" id="AZDJ01000026">
    <property type="protein sequence ID" value="KRK71813.1"/>
    <property type="molecule type" value="Genomic_DNA"/>
</dbReference>
<name>A0A0R1JKB4_9LACO</name>
<protein>
    <submittedName>
        <fullName evidence="2">Uncharacterized protein</fullName>
    </submittedName>
</protein>
<dbReference type="PATRIC" id="fig|1291734.4.peg.2110"/>
<evidence type="ECO:0000313" key="3">
    <source>
        <dbReference type="Proteomes" id="UP000051804"/>
    </source>
</evidence>